<dbReference type="AlphaFoldDB" id="A0AAW4VZN8"/>
<gene>
    <name evidence="11" type="ORF">LKD22_03300</name>
</gene>
<comment type="catalytic activity">
    <reaction evidence="9">
        <text>2'-deoxyribonucleotide-(2'-deoxyribose 5'-phosphate)-2'-deoxyribonucleotide-DNA = a 3'-end 2'-deoxyribonucleotide-(2,3-dehydro-2,3-deoxyribose 5'-phosphate)-DNA + a 5'-end 5'-phospho-2'-deoxyribonucleoside-DNA + H(+)</text>
        <dbReference type="Rhea" id="RHEA:66592"/>
        <dbReference type="Rhea" id="RHEA-COMP:13180"/>
        <dbReference type="Rhea" id="RHEA-COMP:16897"/>
        <dbReference type="Rhea" id="RHEA-COMP:17067"/>
        <dbReference type="ChEBI" id="CHEBI:15378"/>
        <dbReference type="ChEBI" id="CHEBI:136412"/>
        <dbReference type="ChEBI" id="CHEBI:157695"/>
        <dbReference type="ChEBI" id="CHEBI:167181"/>
        <dbReference type="EC" id="4.2.99.18"/>
    </reaction>
</comment>
<dbReference type="GO" id="GO:0003684">
    <property type="term" value="F:damaged DNA binding"/>
    <property type="evidence" value="ECO:0007669"/>
    <property type="project" value="InterPro"/>
</dbReference>
<keyword evidence="5" id="KW-0234">DNA repair</keyword>
<dbReference type="GO" id="GO:0006284">
    <property type="term" value="P:base-excision repair"/>
    <property type="evidence" value="ECO:0007669"/>
    <property type="project" value="InterPro"/>
</dbReference>
<evidence type="ECO:0000259" key="10">
    <source>
        <dbReference type="SMART" id="SM00478"/>
    </source>
</evidence>
<comment type="caution">
    <text evidence="11">The sequence shown here is derived from an EMBL/GenBank/DDBJ whole genome shotgun (WGS) entry which is preliminary data.</text>
</comment>
<dbReference type="Gene3D" id="3.30.310.260">
    <property type="match status" value="1"/>
</dbReference>
<keyword evidence="6" id="KW-0456">Lyase</keyword>
<dbReference type="GO" id="GO:0008534">
    <property type="term" value="F:oxidized purine nucleobase lesion DNA N-glycosylase activity"/>
    <property type="evidence" value="ECO:0007669"/>
    <property type="project" value="InterPro"/>
</dbReference>
<keyword evidence="3" id="KW-0227">DNA damage</keyword>
<dbReference type="GO" id="GO:0006289">
    <property type="term" value="P:nucleotide-excision repair"/>
    <property type="evidence" value="ECO:0007669"/>
    <property type="project" value="InterPro"/>
</dbReference>
<dbReference type="SUPFAM" id="SSF48150">
    <property type="entry name" value="DNA-glycosylase"/>
    <property type="match status" value="1"/>
</dbReference>
<evidence type="ECO:0000256" key="5">
    <source>
        <dbReference type="ARBA" id="ARBA00023204"/>
    </source>
</evidence>
<evidence type="ECO:0000256" key="2">
    <source>
        <dbReference type="ARBA" id="ARBA00012720"/>
    </source>
</evidence>
<evidence type="ECO:0000256" key="7">
    <source>
        <dbReference type="ARBA" id="ARBA00023268"/>
    </source>
</evidence>
<sequence>MIERVLNDFDIDQIANSGQCFRFHRVGDKSYNLIAGTHLLNIQQNGRTVRFDCDEDEFNAIWRPYFDLDTDYGRCKAAVAKRDTYLQNAVAYGGGLRILRQDLWETILCFIISQQNNIARITKCVENLCSLFGETCYNKSEQVYNSIPTAERLAACTPEDLAPVRLGYRAKYICAAARQVASGVVDLEAVRHMDYAHAKAELLRLTGVGIKVAECICLFALHHIDAFPVDTHIRQMLDAHYPKGFPLKRYKGFAGVMQQYAFYYELSLKD</sequence>
<comment type="similarity">
    <text evidence="1">Belongs to the type-1 OGG1 family.</text>
</comment>
<organism evidence="11 12">
    <name type="scientific">Agathobaculum butyriciproducens</name>
    <dbReference type="NCBI Taxonomy" id="1628085"/>
    <lineage>
        <taxon>Bacteria</taxon>
        <taxon>Bacillati</taxon>
        <taxon>Bacillota</taxon>
        <taxon>Clostridia</taxon>
        <taxon>Eubacteriales</taxon>
        <taxon>Butyricicoccaceae</taxon>
        <taxon>Agathobaculum</taxon>
    </lineage>
</organism>
<keyword evidence="8" id="KW-0326">Glycosidase</keyword>
<dbReference type="PANTHER" id="PTHR10242">
    <property type="entry name" value="8-OXOGUANINE DNA GLYCOSYLASE"/>
    <property type="match status" value="1"/>
</dbReference>
<dbReference type="Pfam" id="PF00730">
    <property type="entry name" value="HhH-GPD"/>
    <property type="match status" value="1"/>
</dbReference>
<dbReference type="RefSeq" id="WP_227600223.1">
    <property type="nucleotide sequence ID" value="NZ_JAJEPX010000005.1"/>
</dbReference>
<evidence type="ECO:0000256" key="6">
    <source>
        <dbReference type="ARBA" id="ARBA00023239"/>
    </source>
</evidence>
<dbReference type="Proteomes" id="UP001298753">
    <property type="component" value="Unassembled WGS sequence"/>
</dbReference>
<dbReference type="InterPro" id="IPR003265">
    <property type="entry name" value="HhH-GPD_domain"/>
</dbReference>
<evidence type="ECO:0000256" key="8">
    <source>
        <dbReference type="ARBA" id="ARBA00023295"/>
    </source>
</evidence>
<dbReference type="Gene3D" id="1.10.1670.10">
    <property type="entry name" value="Helix-hairpin-Helix base-excision DNA repair enzymes (C-terminal)"/>
    <property type="match status" value="1"/>
</dbReference>
<accession>A0AAW4VZN8</accession>
<dbReference type="SUPFAM" id="SSF55945">
    <property type="entry name" value="TATA-box binding protein-like"/>
    <property type="match status" value="1"/>
</dbReference>
<dbReference type="PANTHER" id="PTHR10242:SF2">
    <property type="entry name" value="N-GLYCOSYLASE_DNA LYASE"/>
    <property type="match status" value="1"/>
</dbReference>
<protein>
    <recommendedName>
        <fullName evidence="2">DNA-(apurinic or apyrimidinic site) lyase</fullName>
        <ecNumber evidence="2">4.2.99.18</ecNumber>
    </recommendedName>
</protein>
<dbReference type="GeneID" id="98661000"/>
<feature type="domain" description="HhH-GPD" evidence="10">
    <location>
        <begin position="112"/>
        <end position="266"/>
    </location>
</feature>
<dbReference type="EC" id="4.2.99.18" evidence="2"/>
<evidence type="ECO:0000313" key="11">
    <source>
        <dbReference type="EMBL" id="MCC2176166.1"/>
    </source>
</evidence>
<name>A0AAW4VZN8_9FIRM</name>
<dbReference type="GO" id="GO:0140078">
    <property type="term" value="F:class I DNA-(apurinic or apyrimidinic site) endonuclease activity"/>
    <property type="evidence" value="ECO:0007669"/>
    <property type="project" value="UniProtKB-EC"/>
</dbReference>
<evidence type="ECO:0000256" key="9">
    <source>
        <dbReference type="ARBA" id="ARBA00044632"/>
    </source>
</evidence>
<dbReference type="EMBL" id="JAJEPX010000005">
    <property type="protein sequence ID" value="MCC2176166.1"/>
    <property type="molecule type" value="Genomic_DNA"/>
</dbReference>
<reference evidence="11 12" key="1">
    <citation type="submission" date="2021-10" db="EMBL/GenBank/DDBJ databases">
        <title>Anaerobic single-cell dispensing facilitates the cultivation of human gut bacteria.</title>
        <authorList>
            <person name="Afrizal A."/>
        </authorList>
    </citation>
    <scope>NUCLEOTIDE SEQUENCE [LARGE SCALE GENOMIC DNA]</scope>
    <source>
        <strain evidence="11 12">CLA-AA-H270</strain>
    </source>
</reference>
<keyword evidence="7" id="KW-0511">Multifunctional enzyme</keyword>
<evidence type="ECO:0000256" key="4">
    <source>
        <dbReference type="ARBA" id="ARBA00022801"/>
    </source>
</evidence>
<dbReference type="InterPro" id="IPR052054">
    <property type="entry name" value="Oxidative_DNA_repair_enzyme"/>
</dbReference>
<keyword evidence="12" id="KW-1185">Reference proteome</keyword>
<keyword evidence="4" id="KW-0378">Hydrolase</keyword>
<proteinExistence type="inferred from homology"/>
<dbReference type="InterPro" id="IPR023170">
    <property type="entry name" value="HhH_base_excis_C"/>
</dbReference>
<evidence type="ECO:0000256" key="1">
    <source>
        <dbReference type="ARBA" id="ARBA00010679"/>
    </source>
</evidence>
<dbReference type="InterPro" id="IPR011257">
    <property type="entry name" value="DNA_glycosylase"/>
</dbReference>
<dbReference type="SMART" id="SM00478">
    <property type="entry name" value="ENDO3c"/>
    <property type="match status" value="1"/>
</dbReference>
<dbReference type="Pfam" id="PF07934">
    <property type="entry name" value="OGG_N"/>
    <property type="match status" value="1"/>
</dbReference>
<dbReference type="CDD" id="cd00056">
    <property type="entry name" value="ENDO3c"/>
    <property type="match status" value="1"/>
</dbReference>
<evidence type="ECO:0000313" key="12">
    <source>
        <dbReference type="Proteomes" id="UP001298753"/>
    </source>
</evidence>
<evidence type="ECO:0000256" key="3">
    <source>
        <dbReference type="ARBA" id="ARBA00022763"/>
    </source>
</evidence>
<dbReference type="Gene3D" id="1.10.340.30">
    <property type="entry name" value="Hypothetical protein, domain 2"/>
    <property type="match status" value="1"/>
</dbReference>
<dbReference type="InterPro" id="IPR012904">
    <property type="entry name" value="OGG_N"/>
</dbReference>